<dbReference type="RefSeq" id="WP_165893185.1">
    <property type="nucleotide sequence ID" value="NZ_JAAPAP010000011.1"/>
</dbReference>
<comment type="caution">
    <text evidence="2">The sequence shown here is derived from an EMBL/GenBank/DDBJ whole genome shotgun (WGS) entry which is preliminary data.</text>
</comment>
<gene>
    <name evidence="2" type="ORF">HA520_14980</name>
</gene>
<proteinExistence type="predicted"/>
<accession>A0AA43Z844</accession>
<sequence>MATVTVTLVKPHTHAGRQYPAGAELRLSPSDAKYLLDRKVIAKLPAVTSTTDKEAPHE</sequence>
<dbReference type="Proteomes" id="UP000736384">
    <property type="component" value="Unassembled WGS sequence"/>
</dbReference>
<evidence type="ECO:0000313" key="2">
    <source>
        <dbReference type="EMBL" id="NHN78566.1"/>
    </source>
</evidence>
<protein>
    <recommendedName>
        <fullName evidence="1">DUF7210 domain-containing protein</fullName>
    </recommendedName>
</protein>
<evidence type="ECO:0000313" key="3">
    <source>
        <dbReference type="Proteomes" id="UP000736384"/>
    </source>
</evidence>
<organism evidence="2 3">
    <name type="scientific">Azotobacter chroococcum</name>
    <dbReference type="NCBI Taxonomy" id="353"/>
    <lineage>
        <taxon>Bacteria</taxon>
        <taxon>Pseudomonadati</taxon>
        <taxon>Pseudomonadota</taxon>
        <taxon>Gammaproteobacteria</taxon>
        <taxon>Pseudomonadales</taxon>
        <taxon>Pseudomonadaceae</taxon>
        <taxon>Azotobacter</taxon>
    </lineage>
</organism>
<dbReference type="AlphaFoldDB" id="A0AA43Z844"/>
<reference evidence="2" key="1">
    <citation type="submission" date="2020-03" db="EMBL/GenBank/DDBJ databases">
        <title>Genome assembly of Azotobacter chroococcum W5.</title>
        <authorList>
            <person name="Kannepalli A."/>
        </authorList>
    </citation>
    <scope>NUCLEOTIDE SEQUENCE</scope>
    <source>
        <strain evidence="2">W5</strain>
    </source>
</reference>
<feature type="domain" description="DUF7210" evidence="1">
    <location>
        <begin position="4"/>
        <end position="41"/>
    </location>
</feature>
<name>A0AA43Z844_9GAMM</name>
<dbReference type="Pfam" id="PF23843">
    <property type="entry name" value="DUF7210"/>
    <property type="match status" value="1"/>
</dbReference>
<dbReference type="EMBL" id="JAAPAP010000011">
    <property type="protein sequence ID" value="NHN78566.1"/>
    <property type="molecule type" value="Genomic_DNA"/>
</dbReference>
<dbReference type="InterPro" id="IPR055634">
    <property type="entry name" value="DUF7210"/>
</dbReference>
<evidence type="ECO:0000259" key="1">
    <source>
        <dbReference type="Pfam" id="PF23843"/>
    </source>
</evidence>